<feature type="coiled-coil region" evidence="1">
    <location>
        <begin position="56"/>
        <end position="279"/>
    </location>
</feature>
<feature type="region of interest" description="Disordered" evidence="2">
    <location>
        <begin position="15"/>
        <end position="36"/>
    </location>
</feature>
<gene>
    <name evidence="3" type="ORF">WMY93_028223</name>
</gene>
<dbReference type="Proteomes" id="UP001460270">
    <property type="component" value="Unassembled WGS sequence"/>
</dbReference>
<evidence type="ECO:0000313" key="4">
    <source>
        <dbReference type="Proteomes" id="UP001460270"/>
    </source>
</evidence>
<feature type="compositionally biased region" description="Low complexity" evidence="2">
    <location>
        <begin position="21"/>
        <end position="34"/>
    </location>
</feature>
<organism evidence="3 4">
    <name type="scientific">Mugilogobius chulae</name>
    <name type="common">yellowstripe goby</name>
    <dbReference type="NCBI Taxonomy" id="88201"/>
    <lineage>
        <taxon>Eukaryota</taxon>
        <taxon>Metazoa</taxon>
        <taxon>Chordata</taxon>
        <taxon>Craniata</taxon>
        <taxon>Vertebrata</taxon>
        <taxon>Euteleostomi</taxon>
        <taxon>Actinopterygii</taxon>
        <taxon>Neopterygii</taxon>
        <taxon>Teleostei</taxon>
        <taxon>Neoteleostei</taxon>
        <taxon>Acanthomorphata</taxon>
        <taxon>Gobiaria</taxon>
        <taxon>Gobiiformes</taxon>
        <taxon>Gobioidei</taxon>
        <taxon>Gobiidae</taxon>
        <taxon>Gobionellinae</taxon>
        <taxon>Mugilogobius</taxon>
    </lineage>
</organism>
<evidence type="ECO:0000256" key="2">
    <source>
        <dbReference type="SAM" id="MobiDB-lite"/>
    </source>
</evidence>
<accession>A0AAW0MWC9</accession>
<proteinExistence type="predicted"/>
<protein>
    <submittedName>
        <fullName evidence="3">Uncharacterized protein</fullName>
    </submittedName>
</protein>
<feature type="coiled-coil region" evidence="1">
    <location>
        <begin position="311"/>
        <end position="345"/>
    </location>
</feature>
<evidence type="ECO:0000256" key="1">
    <source>
        <dbReference type="SAM" id="Coils"/>
    </source>
</evidence>
<feature type="coiled-coil region" evidence="1">
    <location>
        <begin position="402"/>
        <end position="504"/>
    </location>
</feature>
<keyword evidence="1" id="KW-0175">Coiled coil</keyword>
<dbReference type="AlphaFoldDB" id="A0AAW0MWC9"/>
<sequence length="642" mass="73429">MRKWRKLANLMATKKDHMEGVGESSVLSDSSNSSDYRHTDKVEVNVGNFQMDQSEVESLTKINSDLLEKNESLTRENDSLKQDICIREAEHKAEVQRLMNLLRQKNQNVRAENQKPMETTAEQSKVVQRYEEQVRALKNTISTQEALVNELLTHNSNDAEKTALLEANRRQQNDIEKLSCLLSAAESECKNLSEAYQHVKNNYLDDNSEKNSLIKRIEFMKKEVDELKNIIDARQAENEQIRNEACDWRNRFETSERSLEEVRAQLSAAQKAAEESDSRNYVLGETVQKLQEDRGRLEVCADQTDPPDSEVDQLKQFSEQKEVDIDKLRNEVDEWKARKVLLDLKMTRLKQCKGQIVDRIEDARYEVYEMMDKFQIAETSLDKVRAQLSAAQQAAEESDCLMFQLQEENLDLEEKLAKSEKRETTLKDQNGTLCSEMKDLQLALEQNQAEIEQMKSDIRYLLSEVAKLELLKSKTEGKNRILSAKAEQLECEKQKEQAETLRQSGLVSEFESRYLTEKFQDQTSSTEDNGFPLDPLNLEVHEQKNDLGDYKAEIEKSRKEANVSEQVKTTMEVISDTDRLTQKELLDSDLTPPDLESPSTTTLGEAASSSWYSAAKSIAKGVVGCGSVCLAAYLGYKFVSQT</sequence>
<evidence type="ECO:0000313" key="3">
    <source>
        <dbReference type="EMBL" id="KAK7882049.1"/>
    </source>
</evidence>
<reference evidence="4" key="1">
    <citation type="submission" date="2024-04" db="EMBL/GenBank/DDBJ databases">
        <title>Salinicola lusitanus LLJ914,a marine bacterium isolated from the Okinawa Trough.</title>
        <authorList>
            <person name="Li J."/>
        </authorList>
    </citation>
    <scope>NUCLEOTIDE SEQUENCE [LARGE SCALE GENOMIC DNA]</scope>
</reference>
<dbReference type="EMBL" id="JBBPFD010000021">
    <property type="protein sequence ID" value="KAK7882049.1"/>
    <property type="molecule type" value="Genomic_DNA"/>
</dbReference>
<keyword evidence="4" id="KW-1185">Reference proteome</keyword>
<comment type="caution">
    <text evidence="3">The sequence shown here is derived from an EMBL/GenBank/DDBJ whole genome shotgun (WGS) entry which is preliminary data.</text>
</comment>
<name>A0AAW0MWC9_9GOBI</name>